<evidence type="ECO:0000313" key="4">
    <source>
        <dbReference type="Proteomes" id="UP001488805"/>
    </source>
</evidence>
<feature type="region of interest" description="Disordered" evidence="2">
    <location>
        <begin position="1"/>
        <end position="22"/>
    </location>
</feature>
<evidence type="ECO:0000256" key="2">
    <source>
        <dbReference type="SAM" id="MobiDB-lite"/>
    </source>
</evidence>
<feature type="coiled-coil region" evidence="1">
    <location>
        <begin position="140"/>
        <end position="181"/>
    </location>
</feature>
<feature type="compositionally biased region" description="Basic and acidic residues" evidence="2">
    <location>
        <begin position="697"/>
        <end position="710"/>
    </location>
</feature>
<feature type="compositionally biased region" description="Basic residues" evidence="2">
    <location>
        <begin position="579"/>
        <end position="588"/>
    </location>
</feature>
<feature type="region of interest" description="Disordered" evidence="2">
    <location>
        <begin position="691"/>
        <end position="723"/>
    </location>
</feature>
<dbReference type="AlphaFoldDB" id="A0AAW1FHH4"/>
<dbReference type="EMBL" id="JBCEZU010000078">
    <property type="protein sequence ID" value="KAK9533064.1"/>
    <property type="molecule type" value="Genomic_DNA"/>
</dbReference>
<gene>
    <name evidence="3" type="ORF">VZT92_010416</name>
</gene>
<feature type="compositionally biased region" description="Pro residues" evidence="2">
    <location>
        <begin position="361"/>
        <end position="380"/>
    </location>
</feature>
<feature type="region of interest" description="Disordered" evidence="2">
    <location>
        <begin position="355"/>
        <end position="382"/>
    </location>
</feature>
<feature type="region of interest" description="Disordered" evidence="2">
    <location>
        <begin position="481"/>
        <end position="622"/>
    </location>
</feature>
<reference evidence="3 4" key="1">
    <citation type="journal article" date="2024" name="Genome Biol. Evol.">
        <title>Chromosome-level genome assembly of the viviparous eelpout Zoarces viviparus.</title>
        <authorList>
            <person name="Fuhrmann N."/>
            <person name="Brasseur M.V."/>
            <person name="Bakowski C.E."/>
            <person name="Podsiadlowski L."/>
            <person name="Prost S."/>
            <person name="Krehenwinkel H."/>
            <person name="Mayer C."/>
        </authorList>
    </citation>
    <scope>NUCLEOTIDE SEQUENCE [LARGE SCALE GENOMIC DNA]</scope>
    <source>
        <strain evidence="3">NO-MEL_2022_Ind0_liver</strain>
    </source>
</reference>
<keyword evidence="4" id="KW-1185">Reference proteome</keyword>
<name>A0AAW1FHH4_ZOAVI</name>
<comment type="caution">
    <text evidence="3">The sequence shown here is derived from an EMBL/GenBank/DDBJ whole genome shotgun (WGS) entry which is preliminary data.</text>
</comment>
<protein>
    <submittedName>
        <fullName evidence="3">Uncharacterized protein</fullName>
    </submittedName>
</protein>
<accession>A0AAW1FHH4</accession>
<feature type="compositionally biased region" description="Basic and acidic residues" evidence="2">
    <location>
        <begin position="13"/>
        <end position="22"/>
    </location>
</feature>
<feature type="compositionally biased region" description="Low complexity" evidence="2">
    <location>
        <begin position="481"/>
        <end position="534"/>
    </location>
</feature>
<sequence length="723" mass="79064">MVKNVDPCSNKGHRAERAGLRNIEEEAAPELHRAISGDLVTEEEMDRAPDEVAEEGIFRRQGSLFGNHSDPFSMERELTNTNQATSQRPLQMAGVINDNINITNSNTGHRLEGTLWAFWCDTSVKSQAEEQKGLLLRGELAKATEELSATRGELVKAKGDLSATREELAALKEKMASFLLQQEVEASIASFKADVHGAGKRHTVVHWPISPLTGKQRKLVNPNTSPDKKLVLVVGATHLRAIADGFVPMPEGELSFGVLSMGPALLRSGPSKTIDEAGADFGKLLDTDCYRWPNVFVLDFPPRLNVEKAYQDSMRQEFHRVAARRVLFCCGAFSTGRPGPVEQGWHSPERYIWDADTATQDPPPAPEPKPQVAPKPSPPRVKPRIAVTGEVIVPFRHDRSEWTLVGQDRKDCSIPLTPVRFSSALLVEMDKLVPSHLPSPEECTPAVPQVKKKPTVGHRQRAAASNRTVAIHPVQAAPTVVEVSTSPPSTSTKVEPVPVQEEVQTAPGSQGSVGSSSTGVQQVAVPVEAVPGAEGSPGSSSDKVAVQEEVQATPSAEECAGSSSTGVDKVAVQQEMTKRKSHKRHNQRSIRGEYDGKGSAGGKYDGAKSIGGKNRKKYSEAKRALKQRQIRFQTPYPAKLRVFYEDGTRLYQSAEEATADMKERGLPVSVITPRESLAEQLSRSAWEVVRGLTQQGTREERDKSIQERLRAFRRQPSPPPEEP</sequence>
<keyword evidence="1" id="KW-0175">Coiled coil</keyword>
<dbReference type="Gene3D" id="3.30.250.20">
    <property type="entry name" value="L1 transposable element, C-terminal domain"/>
    <property type="match status" value="1"/>
</dbReference>
<proteinExistence type="predicted"/>
<evidence type="ECO:0000313" key="3">
    <source>
        <dbReference type="EMBL" id="KAK9533064.1"/>
    </source>
</evidence>
<dbReference type="InterPro" id="IPR042566">
    <property type="entry name" value="L1_C"/>
</dbReference>
<organism evidence="3 4">
    <name type="scientific">Zoarces viviparus</name>
    <name type="common">Viviparous eelpout</name>
    <name type="synonym">Blennius viviparus</name>
    <dbReference type="NCBI Taxonomy" id="48416"/>
    <lineage>
        <taxon>Eukaryota</taxon>
        <taxon>Metazoa</taxon>
        <taxon>Chordata</taxon>
        <taxon>Craniata</taxon>
        <taxon>Vertebrata</taxon>
        <taxon>Euteleostomi</taxon>
        <taxon>Actinopterygii</taxon>
        <taxon>Neopterygii</taxon>
        <taxon>Teleostei</taxon>
        <taxon>Neoteleostei</taxon>
        <taxon>Acanthomorphata</taxon>
        <taxon>Eupercaria</taxon>
        <taxon>Perciformes</taxon>
        <taxon>Cottioidei</taxon>
        <taxon>Zoarcales</taxon>
        <taxon>Zoarcidae</taxon>
        <taxon>Zoarcinae</taxon>
        <taxon>Zoarces</taxon>
    </lineage>
</organism>
<dbReference type="Proteomes" id="UP001488805">
    <property type="component" value="Unassembled WGS sequence"/>
</dbReference>
<evidence type="ECO:0000256" key="1">
    <source>
        <dbReference type="SAM" id="Coils"/>
    </source>
</evidence>